<feature type="compositionally biased region" description="Basic and acidic residues" evidence="1">
    <location>
        <begin position="227"/>
        <end position="270"/>
    </location>
</feature>
<feature type="compositionally biased region" description="Basic and acidic residues" evidence="1">
    <location>
        <begin position="139"/>
        <end position="156"/>
    </location>
</feature>
<keyword evidence="3" id="KW-1185">Reference proteome</keyword>
<sequence>MISSVDSCDGCVRRGEECIPCPAITSTSSKIKCQRCRMRKVACIFSTDYPTSTQRPRRQTNPVNYQIPDIDHDIELMSDFVNTPPDVKPHRSVAVMPARITTTKMLRLMIPTCRPQTSDRSGRERELNSEEYWTQQEEELNRLGEDYSRPKKEEGKQMIVKQATQRGEEQNADRLTRKRGEEDLRRTEEEIRRREAASRMRADEDEARNRIVEDRRADLIDQDPEEETTRSSNEESRRSGMMTDEDRNKRNGEKEKRIETDDQRLNRDLGEGGSLITRKRRFEAEWEGFKPKPSKKIRTANIEARFDAFHSAQLAMFRKLGELIDEDDFQEFKGLVDHSNENLELLLRNVKEC</sequence>
<feature type="compositionally biased region" description="Basic and acidic residues" evidence="1">
    <location>
        <begin position="166"/>
        <end position="219"/>
    </location>
</feature>
<evidence type="ECO:0000313" key="2">
    <source>
        <dbReference type="EMBL" id="KNE95796.1"/>
    </source>
</evidence>
<gene>
    <name evidence="2" type="ORF">PSTG_10857</name>
</gene>
<accession>A0A0L0V9C1</accession>
<dbReference type="EMBL" id="AJIL01000091">
    <property type="protein sequence ID" value="KNE95796.1"/>
    <property type="molecule type" value="Genomic_DNA"/>
</dbReference>
<dbReference type="AlphaFoldDB" id="A0A0L0V9C1"/>
<dbReference type="Proteomes" id="UP000054564">
    <property type="component" value="Unassembled WGS sequence"/>
</dbReference>
<feature type="region of interest" description="Disordered" evidence="1">
    <location>
        <begin position="114"/>
        <end position="270"/>
    </location>
</feature>
<evidence type="ECO:0000313" key="3">
    <source>
        <dbReference type="Proteomes" id="UP000054564"/>
    </source>
</evidence>
<evidence type="ECO:0000256" key="1">
    <source>
        <dbReference type="SAM" id="MobiDB-lite"/>
    </source>
</evidence>
<evidence type="ECO:0008006" key="4">
    <source>
        <dbReference type="Google" id="ProtNLM"/>
    </source>
</evidence>
<reference evidence="3" key="1">
    <citation type="submission" date="2014-03" db="EMBL/GenBank/DDBJ databases">
        <title>The Genome Sequence of Puccinia striiformis f. sp. tritici PST-78.</title>
        <authorList>
            <consortium name="The Broad Institute Genome Sequencing Platform"/>
            <person name="Cuomo C."/>
            <person name="Hulbert S."/>
            <person name="Chen X."/>
            <person name="Walker B."/>
            <person name="Young S.K."/>
            <person name="Zeng Q."/>
            <person name="Gargeya S."/>
            <person name="Fitzgerald M."/>
            <person name="Haas B."/>
            <person name="Abouelleil A."/>
            <person name="Alvarado L."/>
            <person name="Arachchi H.M."/>
            <person name="Berlin A.M."/>
            <person name="Chapman S.B."/>
            <person name="Goldberg J."/>
            <person name="Griggs A."/>
            <person name="Gujja S."/>
            <person name="Hansen M."/>
            <person name="Howarth C."/>
            <person name="Imamovic A."/>
            <person name="Larimer J."/>
            <person name="McCowan C."/>
            <person name="Montmayeur A."/>
            <person name="Murphy C."/>
            <person name="Neiman D."/>
            <person name="Pearson M."/>
            <person name="Priest M."/>
            <person name="Roberts A."/>
            <person name="Saif S."/>
            <person name="Shea T."/>
            <person name="Sisk P."/>
            <person name="Sykes S."/>
            <person name="Wortman J."/>
            <person name="Nusbaum C."/>
            <person name="Birren B."/>
        </authorList>
    </citation>
    <scope>NUCLEOTIDE SEQUENCE [LARGE SCALE GENOMIC DNA]</scope>
    <source>
        <strain evidence="3">race PST-78</strain>
    </source>
</reference>
<protein>
    <recommendedName>
        <fullName evidence="4">Zn(2)-C6 fungal-type domain-containing protein</fullName>
    </recommendedName>
</protein>
<organism evidence="2 3">
    <name type="scientific">Puccinia striiformis f. sp. tritici PST-78</name>
    <dbReference type="NCBI Taxonomy" id="1165861"/>
    <lineage>
        <taxon>Eukaryota</taxon>
        <taxon>Fungi</taxon>
        <taxon>Dikarya</taxon>
        <taxon>Basidiomycota</taxon>
        <taxon>Pucciniomycotina</taxon>
        <taxon>Pucciniomycetes</taxon>
        <taxon>Pucciniales</taxon>
        <taxon>Pucciniaceae</taxon>
        <taxon>Puccinia</taxon>
    </lineage>
</organism>
<name>A0A0L0V9C1_9BASI</name>
<proteinExistence type="predicted"/>
<comment type="caution">
    <text evidence="2">The sequence shown here is derived from an EMBL/GenBank/DDBJ whole genome shotgun (WGS) entry which is preliminary data.</text>
</comment>